<feature type="compositionally biased region" description="Basic and acidic residues" evidence="1">
    <location>
        <begin position="357"/>
        <end position="380"/>
    </location>
</feature>
<dbReference type="InterPro" id="IPR034085">
    <property type="entry name" value="TOG"/>
</dbReference>
<proteinExistence type="predicted"/>
<dbReference type="GO" id="GO:0005876">
    <property type="term" value="C:spindle microtubule"/>
    <property type="evidence" value="ECO:0007669"/>
    <property type="project" value="TreeGrafter"/>
</dbReference>
<dbReference type="EMBL" id="JARGEI010000031">
    <property type="protein sequence ID" value="KAJ8704703.1"/>
    <property type="molecule type" value="Genomic_DNA"/>
</dbReference>
<evidence type="ECO:0000313" key="4">
    <source>
        <dbReference type="Proteomes" id="UP001231518"/>
    </source>
</evidence>
<feature type="region of interest" description="Disordered" evidence="1">
    <location>
        <begin position="245"/>
        <end position="391"/>
    </location>
</feature>
<dbReference type="GO" id="GO:0090307">
    <property type="term" value="P:mitotic spindle assembly"/>
    <property type="evidence" value="ECO:0007669"/>
    <property type="project" value="TreeGrafter"/>
</dbReference>
<name>A0AAD7Y764_MYTSE</name>
<feature type="compositionally biased region" description="Polar residues" evidence="1">
    <location>
        <begin position="978"/>
        <end position="990"/>
    </location>
</feature>
<dbReference type="PANTHER" id="PTHR21567:SF9">
    <property type="entry name" value="CLIP-ASSOCIATING PROTEIN"/>
    <property type="match status" value="1"/>
</dbReference>
<dbReference type="GO" id="GO:0045180">
    <property type="term" value="C:basal cortex"/>
    <property type="evidence" value="ECO:0007669"/>
    <property type="project" value="TreeGrafter"/>
</dbReference>
<feature type="compositionally biased region" description="Polar residues" evidence="1">
    <location>
        <begin position="658"/>
        <end position="675"/>
    </location>
</feature>
<feature type="region of interest" description="Disordered" evidence="1">
    <location>
        <begin position="825"/>
        <end position="866"/>
    </location>
</feature>
<feature type="region of interest" description="Disordered" evidence="1">
    <location>
        <begin position="153"/>
        <end position="185"/>
    </location>
</feature>
<keyword evidence="4" id="KW-1185">Reference proteome</keyword>
<accession>A0AAD7Y764</accession>
<evidence type="ECO:0000256" key="1">
    <source>
        <dbReference type="SAM" id="MobiDB-lite"/>
    </source>
</evidence>
<feature type="region of interest" description="Disordered" evidence="1">
    <location>
        <begin position="107"/>
        <end position="138"/>
    </location>
</feature>
<sequence length="1304" mass="142535">MLMCGSLAVHSLARAKRSPVAASGVPPSPERSAGRSRSRPGVSQSQREYCQLARVLLTARAKRSPVAASGVPPSPERSAGRSRSRPGVSQSQREYCQLARVLLTARAKRSPVAASGVPPSPERSAGRSRSRPGVSQSQREYCQLARVLLTARAKRSPVAASGVPPSPERSAGRSRSRPGVSQSQREYCQLARVLLTARAKRSPVAASGVPPSPERSAGRSRSRPGVSQSQREYCQLARVLLTARAKRSPVAASGVPPSPERSAGRSRSRPGVSQSQPTSRSSSPSSRSSGPMSLASARRRPSGIPRSLAGSRETSPTRSGRSSSVISAAGVRRRESIERTAPSRAPAATLRLLQQTRDAEALLRSPEDSSTCDDRNRGRDDDSEASSVCSERSLDSYRRHDSVSWSGSASRLGWDCASPPPPPPPDDIIALCACTHWTERKDGLTHLANYLNSGRLLTDEQLRRLTELLNKMFVDAHTKVFSLLLDAVCELLLVHWQQLKDWLYQLMFRLLMKLGTDILGSVQSKIMKTLDVIHECFPAELQLHNIFRFLADGATAPTPKTKAAALRFLADLAHDYCTPNSLALALHGGATGVAGRALVKVAALASDPRAADVRVCARRALAHLYDCNPVPFTALMSELPAETQALVNGVVQQHVRRTSSTGSDSPLRTVSGASNSTAEDVYSRIRKTTSEIHTYTAQHSNAGSDSPLRTVSGASNSTAEDVYSRIRKTTSEIHTYTAQHSNAGSDSPLRTVSGASNSTAEDVYSRIRKTTSEIHTYTAQHSNADCGNHMSSKDSGISQMSDVTLSNKAHNGVPNGHYNAEALNRAASADSSEEAGSTKESSPVPAHHRLDLQHGEFNSSQLGRDKIRPYETDENGFIITKCGLREPEVLEALCKLDVSQAPPEQWERLLLATHELLKYGDCRKPAPPEQWERLLLATHELLKYGDCRKPVEYFKNIVRVALAALSIEETSGDKENTENASNAQQTSGWGTANERAAAEAVKVLIWLCRRPETRPQWQDYFDLILLKLIHAYESLNKELMRAVEAGMPHIASALPAQQWQDYFDLILLKLIHAYESLNKELMRAVEAGMPHIASALPAQQWQDYFDLILLKLIHAYESLNKELMCAVEAGMPHIASALPAQQRAAAEAVKVLIWLCQRPEIRPQWQDYFDLILLKLIHAYESLNKELMRAVLALLKPVIRTRGYPTSLCALKLAAEVAKARPHELTDDVVQNLMEGVGQLADHQNSAVRKAAVFCMVAFTFALGEERMQPHLKHLSVSKFRLLQVYISKQREESGRGGGAAPAT</sequence>
<feature type="compositionally biased region" description="Polar residues" evidence="1">
    <location>
        <begin position="312"/>
        <end position="326"/>
    </location>
</feature>
<dbReference type="Gene3D" id="1.25.10.10">
    <property type="entry name" value="Leucine-rich Repeat Variant"/>
    <property type="match status" value="2"/>
</dbReference>
<reference evidence="3" key="1">
    <citation type="submission" date="2023-03" db="EMBL/GenBank/DDBJ databases">
        <title>Chromosome-level genomes of two armyworms, Mythimna separata and Mythimna loreyi, provide insights into the biosynthesis and reception of sex pheromones.</title>
        <authorList>
            <person name="Zhao H."/>
        </authorList>
    </citation>
    <scope>NUCLEOTIDE SEQUENCE</scope>
    <source>
        <strain evidence="3">BeijingLab</strain>
        <tissue evidence="3">Pupa</tissue>
    </source>
</reference>
<dbReference type="PANTHER" id="PTHR21567">
    <property type="entry name" value="CLASP"/>
    <property type="match status" value="1"/>
</dbReference>
<gene>
    <name evidence="3" type="ORF">PYW07_011891</name>
</gene>
<dbReference type="SMART" id="SM01349">
    <property type="entry name" value="TOG"/>
    <property type="match status" value="1"/>
</dbReference>
<comment type="caution">
    <text evidence="3">The sequence shown here is derived from an EMBL/GenBank/DDBJ whole genome shotgun (WGS) entry which is preliminary data.</text>
</comment>
<dbReference type="InterPro" id="IPR016024">
    <property type="entry name" value="ARM-type_fold"/>
</dbReference>
<dbReference type="GO" id="GO:0072686">
    <property type="term" value="C:mitotic spindle"/>
    <property type="evidence" value="ECO:0007669"/>
    <property type="project" value="TreeGrafter"/>
</dbReference>
<feature type="domain" description="TOG" evidence="2">
    <location>
        <begin position="421"/>
        <end position="661"/>
    </location>
</feature>
<feature type="region of interest" description="Disordered" evidence="1">
    <location>
        <begin position="61"/>
        <end position="92"/>
    </location>
</feature>
<feature type="region of interest" description="Disordered" evidence="1">
    <location>
        <begin position="971"/>
        <end position="991"/>
    </location>
</feature>
<dbReference type="SUPFAM" id="SSF48371">
    <property type="entry name" value="ARM repeat"/>
    <property type="match status" value="2"/>
</dbReference>
<feature type="compositionally biased region" description="Low complexity" evidence="1">
    <location>
        <begin position="273"/>
        <end position="289"/>
    </location>
</feature>
<dbReference type="GO" id="GO:0005815">
    <property type="term" value="C:microtubule organizing center"/>
    <property type="evidence" value="ECO:0007669"/>
    <property type="project" value="TreeGrafter"/>
</dbReference>
<organism evidence="3 4">
    <name type="scientific">Mythimna separata</name>
    <name type="common">Oriental armyworm</name>
    <name type="synonym">Pseudaletia separata</name>
    <dbReference type="NCBI Taxonomy" id="271217"/>
    <lineage>
        <taxon>Eukaryota</taxon>
        <taxon>Metazoa</taxon>
        <taxon>Ecdysozoa</taxon>
        <taxon>Arthropoda</taxon>
        <taxon>Hexapoda</taxon>
        <taxon>Insecta</taxon>
        <taxon>Pterygota</taxon>
        <taxon>Neoptera</taxon>
        <taxon>Endopterygota</taxon>
        <taxon>Lepidoptera</taxon>
        <taxon>Glossata</taxon>
        <taxon>Ditrysia</taxon>
        <taxon>Noctuoidea</taxon>
        <taxon>Noctuidae</taxon>
        <taxon>Noctuinae</taxon>
        <taxon>Hadenini</taxon>
        <taxon>Mythimna</taxon>
    </lineage>
</organism>
<feature type="region of interest" description="Disordered" evidence="1">
    <location>
        <begin position="199"/>
        <end position="231"/>
    </location>
</feature>
<protein>
    <recommendedName>
        <fullName evidence="2">TOG domain-containing protein</fullName>
    </recommendedName>
</protein>
<dbReference type="InterPro" id="IPR011989">
    <property type="entry name" value="ARM-like"/>
</dbReference>
<dbReference type="GO" id="GO:0040001">
    <property type="term" value="P:establishment of mitotic spindle localization"/>
    <property type="evidence" value="ECO:0007669"/>
    <property type="project" value="TreeGrafter"/>
</dbReference>
<dbReference type="Proteomes" id="UP001231518">
    <property type="component" value="Chromosome 29"/>
</dbReference>
<dbReference type="GO" id="GO:0005881">
    <property type="term" value="C:cytoplasmic microtubule"/>
    <property type="evidence" value="ECO:0007669"/>
    <property type="project" value="TreeGrafter"/>
</dbReference>
<dbReference type="GO" id="GO:0008017">
    <property type="term" value="F:microtubule binding"/>
    <property type="evidence" value="ECO:0007669"/>
    <property type="project" value="TreeGrafter"/>
</dbReference>
<evidence type="ECO:0000313" key="3">
    <source>
        <dbReference type="EMBL" id="KAJ8704703.1"/>
    </source>
</evidence>
<feature type="region of interest" description="Disordered" evidence="1">
    <location>
        <begin position="13"/>
        <end position="47"/>
    </location>
</feature>
<dbReference type="GO" id="GO:0000776">
    <property type="term" value="C:kinetochore"/>
    <property type="evidence" value="ECO:0007669"/>
    <property type="project" value="TreeGrafter"/>
</dbReference>
<feature type="region of interest" description="Disordered" evidence="1">
    <location>
        <begin position="656"/>
        <end position="675"/>
    </location>
</feature>
<evidence type="ECO:0000259" key="2">
    <source>
        <dbReference type="SMART" id="SM01349"/>
    </source>
</evidence>